<sequence>MCKLDAEHVLHILVKCPEALRVGDSKEGFLQVIPIDGGYFEGERLRGSVVPGGADWNTTMQHKLSHVYAKYLLKTEDGEYIEIENEGYIQDYTARIKTQPRFHARNDGPYSWLNSGVYAGELLPAANSEYAVEINIYRLL</sequence>
<dbReference type="Gene3D" id="2.40.160.20">
    <property type="match status" value="1"/>
</dbReference>
<organism evidence="1 2">
    <name type="scientific">Acetanaerobacterium elongatum</name>
    <dbReference type="NCBI Taxonomy" id="258515"/>
    <lineage>
        <taxon>Bacteria</taxon>
        <taxon>Bacillati</taxon>
        <taxon>Bacillota</taxon>
        <taxon>Clostridia</taxon>
        <taxon>Eubacteriales</taxon>
        <taxon>Oscillospiraceae</taxon>
        <taxon>Acetanaerobacterium</taxon>
    </lineage>
</organism>
<evidence type="ECO:0000313" key="2">
    <source>
        <dbReference type="Proteomes" id="UP000199182"/>
    </source>
</evidence>
<dbReference type="RefSeq" id="WP_092638759.1">
    <property type="nucleotide sequence ID" value="NZ_FNID01000008.1"/>
</dbReference>
<accession>A0A1G9XE45</accession>
<reference evidence="1 2" key="1">
    <citation type="submission" date="2016-10" db="EMBL/GenBank/DDBJ databases">
        <authorList>
            <person name="de Groot N.N."/>
        </authorList>
    </citation>
    <scope>NUCLEOTIDE SEQUENCE [LARGE SCALE GENOMIC DNA]</scope>
    <source>
        <strain evidence="1 2">CGMCC 1.5012</strain>
    </source>
</reference>
<dbReference type="PANTHER" id="PTHR37315:SF1">
    <property type="entry name" value="UPF0311 PROTEIN BLR7842"/>
    <property type="match status" value="1"/>
</dbReference>
<evidence type="ECO:0000313" key="1">
    <source>
        <dbReference type="EMBL" id="SDM94957.1"/>
    </source>
</evidence>
<dbReference type="Pfam" id="PF11578">
    <property type="entry name" value="DUF3237"/>
    <property type="match status" value="1"/>
</dbReference>
<dbReference type="InterPro" id="IPR020915">
    <property type="entry name" value="UPF0311"/>
</dbReference>
<dbReference type="OrthoDB" id="572332at2"/>
<dbReference type="STRING" id="258515.SAMN05192585_10845"/>
<proteinExistence type="predicted"/>
<keyword evidence="2" id="KW-1185">Reference proteome</keyword>
<dbReference type="AlphaFoldDB" id="A0A1G9XE45"/>
<gene>
    <name evidence="1" type="ORF">SAMN05192585_10845</name>
</gene>
<name>A0A1G9XE45_9FIRM</name>
<protein>
    <submittedName>
        <fullName evidence="1">Uncharacterized protein</fullName>
    </submittedName>
</protein>
<dbReference type="Proteomes" id="UP000199182">
    <property type="component" value="Unassembled WGS sequence"/>
</dbReference>
<dbReference type="PANTHER" id="PTHR37315">
    <property type="entry name" value="UPF0311 PROTEIN BLR7842"/>
    <property type="match status" value="1"/>
</dbReference>
<dbReference type="EMBL" id="FNID01000008">
    <property type="protein sequence ID" value="SDM94957.1"/>
    <property type="molecule type" value="Genomic_DNA"/>
</dbReference>